<protein>
    <submittedName>
        <fullName evidence="2">Uncharacterized protein</fullName>
    </submittedName>
</protein>
<dbReference type="Proteomes" id="UP000228930">
    <property type="component" value="Unassembled WGS sequence"/>
</dbReference>
<evidence type="ECO:0000313" key="3">
    <source>
        <dbReference type="Proteomes" id="UP000228930"/>
    </source>
</evidence>
<sequence length="70" mass="7874">MLRIERDLGAGAAQDHCVRLDAAHLIRLHDGVVIFVARPHHIDPRNVRGSEQIVGIDQNDERAEGERRDS</sequence>
<feature type="compositionally biased region" description="Basic and acidic residues" evidence="1">
    <location>
        <begin position="59"/>
        <end position="70"/>
    </location>
</feature>
<evidence type="ECO:0000313" key="2">
    <source>
        <dbReference type="EMBL" id="PIT05225.1"/>
    </source>
</evidence>
<dbReference type="AlphaFoldDB" id="A0A2M6UL35"/>
<dbReference type="EMBL" id="LFJC01000003">
    <property type="protein sequence ID" value="PIT05225.1"/>
    <property type="molecule type" value="Genomic_DNA"/>
</dbReference>
<proteinExistence type="predicted"/>
<reference evidence="2 3" key="1">
    <citation type="submission" date="2015-06" db="EMBL/GenBank/DDBJ databases">
        <title>Comparative genome analysis of nirS-carrying Bradyrhizobium sp. strains.</title>
        <authorList>
            <person name="Ishii S."/>
            <person name="Jang J."/>
            <person name="Nishizawa T."/>
            <person name="Senoo K."/>
        </authorList>
    </citation>
    <scope>NUCLEOTIDE SEQUENCE [LARGE SCALE GENOMIC DNA]</scope>
    <source>
        <strain evidence="2 3">TSA1</strain>
    </source>
</reference>
<evidence type="ECO:0000256" key="1">
    <source>
        <dbReference type="SAM" id="MobiDB-lite"/>
    </source>
</evidence>
<keyword evidence="3" id="KW-1185">Reference proteome</keyword>
<accession>A0A2M6UL35</accession>
<name>A0A2M6UL35_9BRAD</name>
<feature type="region of interest" description="Disordered" evidence="1">
    <location>
        <begin position="50"/>
        <end position="70"/>
    </location>
</feature>
<organism evidence="2 3">
    <name type="scientific">Bradyrhizobium nitroreducens</name>
    <dbReference type="NCBI Taxonomy" id="709803"/>
    <lineage>
        <taxon>Bacteria</taxon>
        <taxon>Pseudomonadati</taxon>
        <taxon>Pseudomonadota</taxon>
        <taxon>Alphaproteobacteria</taxon>
        <taxon>Hyphomicrobiales</taxon>
        <taxon>Nitrobacteraceae</taxon>
        <taxon>Bradyrhizobium</taxon>
    </lineage>
</organism>
<gene>
    <name evidence="2" type="ORF">TSA1_34140</name>
</gene>
<comment type="caution">
    <text evidence="2">The sequence shown here is derived from an EMBL/GenBank/DDBJ whole genome shotgun (WGS) entry which is preliminary data.</text>
</comment>